<accession>A0A4S4JY79</accession>
<organism evidence="1 2">
    <name type="scientific">Alkalihalobacillus alcalophilus ATCC 27647 = CGMCC 1.3604</name>
    <dbReference type="NCBI Taxonomy" id="1218173"/>
    <lineage>
        <taxon>Bacteria</taxon>
        <taxon>Bacillati</taxon>
        <taxon>Bacillota</taxon>
        <taxon>Bacilli</taxon>
        <taxon>Bacillales</taxon>
        <taxon>Bacillaceae</taxon>
        <taxon>Alkalihalobacillus</taxon>
    </lineage>
</organism>
<sequence>MKEAQKHTYSEDEILAKAIEQVKKGGTYEEVRNQFNLSADDII</sequence>
<dbReference type="RefSeq" id="WP_268746821.1">
    <property type="nucleotide sequence ID" value="NZ_ALPT02000065.1"/>
</dbReference>
<comment type="caution">
    <text evidence="1">The sequence shown here is derived from an EMBL/GenBank/DDBJ whole genome shotgun (WGS) entry which is preliminary data.</text>
</comment>
<name>A0A4S4JY79_ALKAL</name>
<dbReference type="EMBL" id="JALP01000168">
    <property type="protein sequence ID" value="THG90174.1"/>
    <property type="molecule type" value="Genomic_DNA"/>
</dbReference>
<evidence type="ECO:0000313" key="1">
    <source>
        <dbReference type="EMBL" id="THG90174.1"/>
    </source>
</evidence>
<dbReference type="AlphaFoldDB" id="A0A4S4JY79"/>
<evidence type="ECO:0000313" key="2">
    <source>
        <dbReference type="Proteomes" id="UP000297014"/>
    </source>
</evidence>
<evidence type="ECO:0008006" key="3">
    <source>
        <dbReference type="Google" id="ProtNLM"/>
    </source>
</evidence>
<dbReference type="Proteomes" id="UP000297014">
    <property type="component" value="Unassembled WGS sequence"/>
</dbReference>
<proteinExistence type="predicted"/>
<protein>
    <recommendedName>
        <fullName evidence="3">Transposase</fullName>
    </recommendedName>
</protein>
<reference evidence="1 2" key="1">
    <citation type="submission" date="2014-01" db="EMBL/GenBank/DDBJ databases">
        <title>Draft genome sequencing of Bacillus alcalophilus CGMCC 1.3604.</title>
        <authorList>
            <person name="Yang J."/>
            <person name="Diao L."/>
            <person name="Yang S."/>
        </authorList>
    </citation>
    <scope>NUCLEOTIDE SEQUENCE [LARGE SCALE GENOMIC DNA]</scope>
    <source>
        <strain evidence="1 2">CGMCC 1.3604</strain>
    </source>
</reference>
<gene>
    <name evidence="1" type="ORF">AJ85_12295</name>
</gene>